<gene>
    <name evidence="3" type="ORF">MVEN_01807200</name>
</gene>
<proteinExistence type="predicted"/>
<keyword evidence="4" id="KW-1185">Reference proteome</keyword>
<comment type="caution">
    <text evidence="3">The sequence shown here is derived from an EMBL/GenBank/DDBJ whole genome shotgun (WGS) entry which is preliminary data.</text>
</comment>
<dbReference type="SUPFAM" id="SSF52540">
    <property type="entry name" value="P-loop containing nucleoside triphosphate hydrolases"/>
    <property type="match status" value="1"/>
</dbReference>
<reference evidence="3" key="1">
    <citation type="submission" date="2020-05" db="EMBL/GenBank/DDBJ databases">
        <title>Mycena genomes resolve the evolution of fungal bioluminescence.</title>
        <authorList>
            <person name="Tsai I.J."/>
        </authorList>
    </citation>
    <scope>NUCLEOTIDE SEQUENCE</scope>
    <source>
        <strain evidence="3">CCC161011</strain>
    </source>
</reference>
<evidence type="ECO:0000256" key="1">
    <source>
        <dbReference type="ARBA" id="ARBA00022737"/>
    </source>
</evidence>
<dbReference type="PANTHER" id="PTHR10039">
    <property type="entry name" value="AMELOGENIN"/>
    <property type="match status" value="1"/>
</dbReference>
<evidence type="ECO:0000313" key="3">
    <source>
        <dbReference type="EMBL" id="KAF7342193.1"/>
    </source>
</evidence>
<keyword evidence="1" id="KW-0677">Repeat</keyword>
<sequence>MFHSSSHFEIRGGNFTEIRGDVNLHLASARGTTGHTGDPLAALEFGLSEGGRRLRGVERNDEQDGAAGMLPYGLHILYRAAAGDATHDAEDRFPQPKCHPETREKMLAALWNWTSGTEPTTKSNYENDADDINTSSSYKSSSSILWLQGPAGAGKSAIAQTLCHTLEEKGRLGASFFFKRGHPSRGHAKRLIATIAYQLALRLPDLSRHISWSVETDPSVVDKSLSIQLQRLIVDPWLQSDVNCPLVVVVDGLDECEDRNVQQQILCLIGHAVQGQQLTLRFLVASRPEPHIREIFSGALNRIHCPVNIEQSFEDVRKYLRNEFARIRREHRETMATVGLWPCAEDIDNLVRKSSGYFIYVSTVIKFIDDKDFYPSERLKVIIDSKDSDFGPRPFAALDQLYTQILDQVHARPELIQVLTVVAAKLMSPPEVGPIEQLLELDPAALRLILRGLRSLIDAKKEDGSDSSDWSFKSKIVVHHASFYDFLQDPKRAGKFYVSGGPHLTDLCRYIFKAWCYRYEDHLANRQGHVSGYLNVSSVFKLIAALEPSSDLLEMLRHFNPDFLFASNEVESLLTWLKAFQLSRLQHAWIFSELHTIFNFSWEELRAVICSLRSLLGTEGDEILEAIYVVALDPTLFAQHSDSLLRDKTSGSLRVMLQILHGEVDRDKM</sequence>
<dbReference type="Proteomes" id="UP000620124">
    <property type="component" value="Unassembled WGS sequence"/>
</dbReference>
<accession>A0A8H7CNX6</accession>
<evidence type="ECO:0000313" key="4">
    <source>
        <dbReference type="Proteomes" id="UP000620124"/>
    </source>
</evidence>
<organism evidence="3 4">
    <name type="scientific">Mycena venus</name>
    <dbReference type="NCBI Taxonomy" id="2733690"/>
    <lineage>
        <taxon>Eukaryota</taxon>
        <taxon>Fungi</taxon>
        <taxon>Dikarya</taxon>
        <taxon>Basidiomycota</taxon>
        <taxon>Agaricomycotina</taxon>
        <taxon>Agaricomycetes</taxon>
        <taxon>Agaricomycetidae</taxon>
        <taxon>Agaricales</taxon>
        <taxon>Marasmiineae</taxon>
        <taxon>Mycenaceae</taxon>
        <taxon>Mycena</taxon>
    </lineage>
</organism>
<dbReference type="InterPro" id="IPR027417">
    <property type="entry name" value="P-loop_NTPase"/>
</dbReference>
<feature type="domain" description="Nephrocystin 3-like N-terminal" evidence="2">
    <location>
        <begin position="138"/>
        <end position="287"/>
    </location>
</feature>
<dbReference type="OrthoDB" id="4760524at2759"/>
<dbReference type="Gene3D" id="3.40.50.300">
    <property type="entry name" value="P-loop containing nucleotide triphosphate hydrolases"/>
    <property type="match status" value="1"/>
</dbReference>
<dbReference type="PANTHER" id="PTHR10039:SF17">
    <property type="entry name" value="FUNGAL STAND N-TERMINAL GOODBYE DOMAIN-CONTAINING PROTEIN-RELATED"/>
    <property type="match status" value="1"/>
</dbReference>
<dbReference type="InterPro" id="IPR056884">
    <property type="entry name" value="NPHP3-like_N"/>
</dbReference>
<name>A0A8H7CNX6_9AGAR</name>
<dbReference type="Pfam" id="PF24883">
    <property type="entry name" value="NPHP3_N"/>
    <property type="match status" value="1"/>
</dbReference>
<dbReference type="AlphaFoldDB" id="A0A8H7CNX6"/>
<dbReference type="EMBL" id="JACAZI010000017">
    <property type="protein sequence ID" value="KAF7342193.1"/>
    <property type="molecule type" value="Genomic_DNA"/>
</dbReference>
<protein>
    <submittedName>
        <fullName evidence="3">NACHT domain-containing protein</fullName>
    </submittedName>
</protein>
<evidence type="ECO:0000259" key="2">
    <source>
        <dbReference type="Pfam" id="PF24883"/>
    </source>
</evidence>